<proteinExistence type="predicted"/>
<keyword evidence="2" id="KW-1185">Reference proteome</keyword>
<evidence type="ECO:0000313" key="1">
    <source>
        <dbReference type="EMBL" id="SDF15040.1"/>
    </source>
</evidence>
<dbReference type="STRING" id="282683.SAMN04488105_113112"/>
<dbReference type="AlphaFoldDB" id="A0A1G7IQL2"/>
<dbReference type="OrthoDB" id="7864554at2"/>
<dbReference type="EMBL" id="FNAV01000013">
    <property type="protein sequence ID" value="SDF15040.1"/>
    <property type="molecule type" value="Genomic_DNA"/>
</dbReference>
<accession>A0A1G7IQL2</accession>
<name>A0A1G7IQL2_9RHOB</name>
<sequence length="112" mass="12637">MARRVPAPVRQIDADLSLLDKRAVILAWQAYQLEMCDIPAELFGEELDFHLDWSLKDGDAMGVLSRCLREVLMSLREVAVQDAEEWPILRDSLRAALPEALFTTLVEGLALD</sequence>
<gene>
    <name evidence="1" type="ORF">SAMN04488105_113112</name>
</gene>
<reference evidence="2" key="1">
    <citation type="submission" date="2016-10" db="EMBL/GenBank/DDBJ databases">
        <authorList>
            <person name="Varghese N."/>
            <person name="Submissions S."/>
        </authorList>
    </citation>
    <scope>NUCLEOTIDE SEQUENCE [LARGE SCALE GENOMIC DNA]</scope>
    <source>
        <strain evidence="2">DSM 10146</strain>
    </source>
</reference>
<protein>
    <submittedName>
        <fullName evidence="1">Uncharacterized protein</fullName>
    </submittedName>
</protein>
<dbReference type="RefSeq" id="WP_008884644.1">
    <property type="nucleotide sequence ID" value="NZ_FNAV01000013.1"/>
</dbReference>
<evidence type="ECO:0000313" key="2">
    <source>
        <dbReference type="Proteomes" id="UP000198994"/>
    </source>
</evidence>
<dbReference type="Proteomes" id="UP000198994">
    <property type="component" value="Unassembled WGS sequence"/>
</dbReference>
<organism evidence="1 2">
    <name type="scientific">Salipiger thiooxidans</name>
    <dbReference type="NCBI Taxonomy" id="282683"/>
    <lineage>
        <taxon>Bacteria</taxon>
        <taxon>Pseudomonadati</taxon>
        <taxon>Pseudomonadota</taxon>
        <taxon>Alphaproteobacteria</taxon>
        <taxon>Rhodobacterales</taxon>
        <taxon>Roseobacteraceae</taxon>
        <taxon>Salipiger</taxon>
    </lineage>
</organism>